<feature type="transmembrane region" description="Helical" evidence="7">
    <location>
        <begin position="304"/>
        <end position="323"/>
    </location>
</feature>
<sequence>MNNSKSKNVAALIIMAVTMFLLGGLGSTKGIVLDEVKKSIGLDLNTMGMVVFIFQWGFTIAGVVSGYLVDKKGLKYMTVAGAVIMAAGLFGTGAAQTVLFFLGFYLIVGFGIGAMTVASNAIVPAVYPNRQGMMFNITMGVYGVGMFVTPLLLRWMFAVNISWRAFYIGIGILMVAFIAMLLFTKIPEGKTEKASFAAFKEMLKNAQFVFIMIFLIFYVAAEVSFLNFFPSFLKTLELGGASSAEKNAIVATILSVFSLLFTLGRLGGAFITQKLGEKKTIILFSMLSVANMTFSKFFAEQWVYSFAAAGLFLSVLFPTATAIGTKLSDTSGSALGLVYVASGIGGAFAGWLIGAVSEKFGPADGFYLPILFLLILAIIAFFIKDKPDVTLQQRKAS</sequence>
<dbReference type="InterPro" id="IPR011701">
    <property type="entry name" value="MFS"/>
</dbReference>
<dbReference type="InterPro" id="IPR051788">
    <property type="entry name" value="MFS_Transporter"/>
</dbReference>
<dbReference type="PANTHER" id="PTHR23514:SF3">
    <property type="entry name" value="BYPASS OF STOP CODON PROTEIN 6"/>
    <property type="match status" value="1"/>
</dbReference>
<feature type="transmembrane region" description="Helical" evidence="7">
    <location>
        <begin position="248"/>
        <end position="268"/>
    </location>
</feature>
<comment type="subcellular location">
    <subcellularLocation>
        <location evidence="1">Cell membrane</location>
        <topology evidence="1">Multi-pass membrane protein</topology>
    </subcellularLocation>
</comment>
<feature type="transmembrane region" description="Helical" evidence="7">
    <location>
        <begin position="165"/>
        <end position="184"/>
    </location>
</feature>
<dbReference type="InterPro" id="IPR020846">
    <property type="entry name" value="MFS_dom"/>
</dbReference>
<feature type="transmembrane region" description="Helical" evidence="7">
    <location>
        <begin position="205"/>
        <end position="228"/>
    </location>
</feature>
<feature type="transmembrane region" description="Helical" evidence="7">
    <location>
        <begin position="335"/>
        <end position="354"/>
    </location>
</feature>
<dbReference type="EMBL" id="QVTE01000038">
    <property type="protein sequence ID" value="RFU67867.1"/>
    <property type="molecule type" value="Genomic_DNA"/>
</dbReference>
<organism evidence="9 10">
    <name type="scientific">Peribacillus saganii</name>
    <dbReference type="NCBI Taxonomy" id="2303992"/>
    <lineage>
        <taxon>Bacteria</taxon>
        <taxon>Bacillati</taxon>
        <taxon>Bacillota</taxon>
        <taxon>Bacilli</taxon>
        <taxon>Bacillales</taxon>
        <taxon>Bacillaceae</taxon>
        <taxon>Peribacillus</taxon>
    </lineage>
</organism>
<evidence type="ECO:0000313" key="9">
    <source>
        <dbReference type="EMBL" id="RFU67867.1"/>
    </source>
</evidence>
<feature type="transmembrane region" description="Helical" evidence="7">
    <location>
        <begin position="76"/>
        <end position="95"/>
    </location>
</feature>
<dbReference type="RefSeq" id="WP_117327275.1">
    <property type="nucleotide sequence ID" value="NZ_QVTE01000038.1"/>
</dbReference>
<evidence type="ECO:0000313" key="10">
    <source>
        <dbReference type="Proteomes" id="UP000264541"/>
    </source>
</evidence>
<evidence type="ECO:0000256" key="3">
    <source>
        <dbReference type="ARBA" id="ARBA00022448"/>
    </source>
</evidence>
<dbReference type="PANTHER" id="PTHR23514">
    <property type="entry name" value="BYPASS OF STOP CODON PROTEIN 6"/>
    <property type="match status" value="1"/>
</dbReference>
<dbReference type="Gene3D" id="1.20.1250.20">
    <property type="entry name" value="MFS general substrate transporter like domains"/>
    <property type="match status" value="2"/>
</dbReference>
<dbReference type="OrthoDB" id="1674556at2"/>
<dbReference type="AlphaFoldDB" id="A0A372LMS9"/>
<feature type="transmembrane region" description="Helical" evidence="7">
    <location>
        <begin position="47"/>
        <end position="69"/>
    </location>
</feature>
<evidence type="ECO:0000256" key="6">
    <source>
        <dbReference type="ARBA" id="ARBA00023136"/>
    </source>
</evidence>
<evidence type="ECO:0000256" key="2">
    <source>
        <dbReference type="ARBA" id="ARBA00008335"/>
    </source>
</evidence>
<name>A0A372LMS9_9BACI</name>
<evidence type="ECO:0000256" key="5">
    <source>
        <dbReference type="ARBA" id="ARBA00022989"/>
    </source>
</evidence>
<evidence type="ECO:0000256" key="7">
    <source>
        <dbReference type="SAM" id="Phobius"/>
    </source>
</evidence>
<dbReference type="Proteomes" id="UP000264541">
    <property type="component" value="Unassembled WGS sequence"/>
</dbReference>
<reference evidence="9 10" key="1">
    <citation type="submission" date="2018-08" db="EMBL/GenBank/DDBJ databases">
        <title>Bacillus chawlae sp. nov., Bacillus glennii sp. nov., and Bacillus saganii sp. nov. Isolated from the Vehicle Assembly Building at Kennedy Space Center where the Viking Spacecraft were Assembled.</title>
        <authorList>
            <person name="Seuylemezian A."/>
            <person name="Vaishampayan P."/>
        </authorList>
    </citation>
    <scope>NUCLEOTIDE SEQUENCE [LARGE SCALE GENOMIC DNA]</scope>
    <source>
        <strain evidence="9 10">V47-23a</strain>
    </source>
</reference>
<feature type="domain" description="Major facilitator superfamily (MFS) profile" evidence="8">
    <location>
        <begin position="11"/>
        <end position="388"/>
    </location>
</feature>
<dbReference type="SUPFAM" id="SSF103473">
    <property type="entry name" value="MFS general substrate transporter"/>
    <property type="match status" value="1"/>
</dbReference>
<dbReference type="InterPro" id="IPR036259">
    <property type="entry name" value="MFS_trans_sf"/>
</dbReference>
<keyword evidence="10" id="KW-1185">Reference proteome</keyword>
<feature type="transmembrane region" description="Helical" evidence="7">
    <location>
        <begin position="9"/>
        <end position="27"/>
    </location>
</feature>
<dbReference type="Pfam" id="PF07690">
    <property type="entry name" value="MFS_1"/>
    <property type="match status" value="1"/>
</dbReference>
<gene>
    <name evidence="9" type="ORF">D0469_13530</name>
</gene>
<dbReference type="PROSITE" id="PS50850">
    <property type="entry name" value="MFS"/>
    <property type="match status" value="1"/>
</dbReference>
<feature type="transmembrane region" description="Helical" evidence="7">
    <location>
        <begin position="135"/>
        <end position="153"/>
    </location>
</feature>
<keyword evidence="5 7" id="KW-1133">Transmembrane helix</keyword>
<dbReference type="GO" id="GO:0022857">
    <property type="term" value="F:transmembrane transporter activity"/>
    <property type="evidence" value="ECO:0007669"/>
    <property type="project" value="InterPro"/>
</dbReference>
<keyword evidence="6 7" id="KW-0472">Membrane</keyword>
<keyword evidence="4 7" id="KW-0812">Transmembrane</keyword>
<accession>A0A372LMS9</accession>
<protein>
    <submittedName>
        <fullName evidence="9">MFS transporter</fullName>
    </submittedName>
</protein>
<feature type="transmembrane region" description="Helical" evidence="7">
    <location>
        <begin position="366"/>
        <end position="383"/>
    </location>
</feature>
<evidence type="ECO:0000256" key="1">
    <source>
        <dbReference type="ARBA" id="ARBA00004651"/>
    </source>
</evidence>
<evidence type="ECO:0000259" key="8">
    <source>
        <dbReference type="PROSITE" id="PS50850"/>
    </source>
</evidence>
<keyword evidence="3" id="KW-0813">Transport</keyword>
<feature type="transmembrane region" description="Helical" evidence="7">
    <location>
        <begin position="101"/>
        <end position="123"/>
    </location>
</feature>
<evidence type="ECO:0000256" key="4">
    <source>
        <dbReference type="ARBA" id="ARBA00022692"/>
    </source>
</evidence>
<comment type="similarity">
    <text evidence="2">Belongs to the major facilitator superfamily.</text>
</comment>
<comment type="caution">
    <text evidence="9">The sequence shown here is derived from an EMBL/GenBank/DDBJ whole genome shotgun (WGS) entry which is preliminary data.</text>
</comment>
<proteinExistence type="inferred from homology"/>
<dbReference type="GO" id="GO:0005886">
    <property type="term" value="C:plasma membrane"/>
    <property type="evidence" value="ECO:0007669"/>
    <property type="project" value="UniProtKB-SubCell"/>
</dbReference>